<evidence type="ECO:0000256" key="2">
    <source>
        <dbReference type="ARBA" id="ARBA00022491"/>
    </source>
</evidence>
<evidence type="ECO:0000256" key="6">
    <source>
        <dbReference type="ARBA" id="ARBA00023163"/>
    </source>
</evidence>
<dbReference type="Gene3D" id="1.10.10.10">
    <property type="entry name" value="Winged helix-like DNA-binding domain superfamily/Winged helix DNA-binding domain"/>
    <property type="match status" value="1"/>
</dbReference>
<feature type="binding site" evidence="8">
    <location>
        <position position="77"/>
    </location>
    <ligand>
        <name>Fe cation</name>
        <dbReference type="ChEBI" id="CHEBI:24875"/>
    </ligand>
</feature>
<keyword evidence="3 7" id="KW-0862">Zinc</keyword>
<evidence type="ECO:0000256" key="1">
    <source>
        <dbReference type="ARBA" id="ARBA00007957"/>
    </source>
</evidence>
<comment type="caution">
    <text evidence="9">The sequence shown here is derived from an EMBL/GenBank/DDBJ whole genome shotgun (WGS) entry which is preliminary data.</text>
</comment>
<dbReference type="OrthoDB" id="8659436at2"/>
<dbReference type="InterPro" id="IPR036388">
    <property type="entry name" value="WH-like_DNA-bd_sf"/>
</dbReference>
<dbReference type="RefSeq" id="WP_132690511.1">
    <property type="nucleotide sequence ID" value="NZ_SKBU01000014.1"/>
</dbReference>
<evidence type="ECO:0000256" key="3">
    <source>
        <dbReference type="ARBA" id="ARBA00022833"/>
    </source>
</evidence>
<dbReference type="GO" id="GO:1900376">
    <property type="term" value="P:regulation of secondary metabolite biosynthetic process"/>
    <property type="evidence" value="ECO:0007669"/>
    <property type="project" value="TreeGrafter"/>
</dbReference>
<dbReference type="PANTHER" id="PTHR33202:SF22">
    <property type="entry name" value="HYDROGEN PEROXIDE SENSITIVE REPRESSOR"/>
    <property type="match status" value="1"/>
</dbReference>
<sequence>MSRVRRTKQREAILNTILSAEGPLAVGQIHERASDELPGLGIATVYRALNLLLEEGKVVVVSLPGEERRYEAAGIGHHHHFRCSGCGGVFDLEVCPVGVPRGTRLPGGYTVEEHHLTLYGRCPACARG</sequence>
<reference evidence="9 10" key="1">
    <citation type="submission" date="2019-03" db="EMBL/GenBank/DDBJ databases">
        <title>Whole genome sequence of a novel Rubrobacter taiwanensis strain, isolated from Yellowstone National Park.</title>
        <authorList>
            <person name="Freed S."/>
            <person name="Ramaley R.F."/>
            <person name="Kyndt J.A."/>
        </authorList>
    </citation>
    <scope>NUCLEOTIDE SEQUENCE [LARGE SCALE GENOMIC DNA]</scope>
    <source>
        <strain evidence="9 10">Yellowstone</strain>
    </source>
</reference>
<dbReference type="EMBL" id="SKBU01000014">
    <property type="protein sequence ID" value="TCJ17352.1"/>
    <property type="molecule type" value="Genomic_DNA"/>
</dbReference>
<dbReference type="GO" id="GO:0008270">
    <property type="term" value="F:zinc ion binding"/>
    <property type="evidence" value="ECO:0007669"/>
    <property type="project" value="TreeGrafter"/>
</dbReference>
<dbReference type="Pfam" id="PF01475">
    <property type="entry name" value="FUR"/>
    <property type="match status" value="1"/>
</dbReference>
<evidence type="ECO:0000256" key="8">
    <source>
        <dbReference type="PIRSR" id="PIRSR602481-2"/>
    </source>
</evidence>
<dbReference type="SUPFAM" id="SSF46785">
    <property type="entry name" value="Winged helix' DNA-binding domain"/>
    <property type="match status" value="1"/>
</dbReference>
<feature type="binding site" evidence="7">
    <location>
        <position position="125"/>
    </location>
    <ligand>
        <name>Zn(2+)</name>
        <dbReference type="ChEBI" id="CHEBI:29105"/>
    </ligand>
</feature>
<dbReference type="GO" id="GO:0003700">
    <property type="term" value="F:DNA-binding transcription factor activity"/>
    <property type="evidence" value="ECO:0007669"/>
    <property type="project" value="InterPro"/>
</dbReference>
<dbReference type="PANTHER" id="PTHR33202">
    <property type="entry name" value="ZINC UPTAKE REGULATION PROTEIN"/>
    <property type="match status" value="1"/>
</dbReference>
<dbReference type="CDD" id="cd07153">
    <property type="entry name" value="Fur_like"/>
    <property type="match status" value="1"/>
</dbReference>
<protein>
    <submittedName>
        <fullName evidence="9">Transcriptional repressor</fullName>
    </submittedName>
</protein>
<gene>
    <name evidence="9" type="ORF">E0L93_07425</name>
</gene>
<evidence type="ECO:0000256" key="4">
    <source>
        <dbReference type="ARBA" id="ARBA00023015"/>
    </source>
</evidence>
<feature type="binding site" evidence="7">
    <location>
        <position position="122"/>
    </location>
    <ligand>
        <name>Zn(2+)</name>
        <dbReference type="ChEBI" id="CHEBI:29105"/>
    </ligand>
</feature>
<comment type="cofactor">
    <cofactor evidence="8">
        <name>Mn(2+)</name>
        <dbReference type="ChEBI" id="CHEBI:29035"/>
    </cofactor>
    <cofactor evidence="8">
        <name>Fe(2+)</name>
        <dbReference type="ChEBI" id="CHEBI:29033"/>
    </cofactor>
    <text evidence="8">Binds 1 Mn(2+) or Fe(2+) ion per subunit.</text>
</comment>
<keyword evidence="4" id="KW-0805">Transcription regulation</keyword>
<keyword evidence="2" id="KW-0678">Repressor</keyword>
<dbReference type="InterPro" id="IPR036390">
    <property type="entry name" value="WH_DNA-bd_sf"/>
</dbReference>
<feature type="binding site" evidence="7">
    <location>
        <position position="86"/>
    </location>
    <ligand>
        <name>Zn(2+)</name>
        <dbReference type="ChEBI" id="CHEBI:29105"/>
    </ligand>
</feature>
<comment type="cofactor">
    <cofactor evidence="7">
        <name>Zn(2+)</name>
        <dbReference type="ChEBI" id="CHEBI:29105"/>
    </cofactor>
    <text evidence="7">Binds 1 zinc ion per subunit.</text>
</comment>
<keyword evidence="5" id="KW-0238">DNA-binding</keyword>
<organism evidence="9 10">
    <name type="scientific">Rubrobacter taiwanensis</name>
    <dbReference type="NCBI Taxonomy" id="185139"/>
    <lineage>
        <taxon>Bacteria</taxon>
        <taxon>Bacillati</taxon>
        <taxon>Actinomycetota</taxon>
        <taxon>Rubrobacteria</taxon>
        <taxon>Rubrobacterales</taxon>
        <taxon>Rubrobacteraceae</taxon>
        <taxon>Rubrobacter</taxon>
    </lineage>
</organism>
<name>A0A4V2NWH3_9ACTN</name>
<dbReference type="InterPro" id="IPR043135">
    <property type="entry name" value="Fur_C"/>
</dbReference>
<dbReference type="Proteomes" id="UP000295244">
    <property type="component" value="Unassembled WGS sequence"/>
</dbReference>
<evidence type="ECO:0000256" key="7">
    <source>
        <dbReference type="PIRSR" id="PIRSR602481-1"/>
    </source>
</evidence>
<dbReference type="InterPro" id="IPR002481">
    <property type="entry name" value="FUR"/>
</dbReference>
<evidence type="ECO:0000313" key="9">
    <source>
        <dbReference type="EMBL" id="TCJ17352.1"/>
    </source>
</evidence>
<feature type="binding site" evidence="7">
    <location>
        <position position="83"/>
    </location>
    <ligand>
        <name>Zn(2+)</name>
        <dbReference type="ChEBI" id="CHEBI:29105"/>
    </ligand>
</feature>
<evidence type="ECO:0000313" key="10">
    <source>
        <dbReference type="Proteomes" id="UP000295244"/>
    </source>
</evidence>
<keyword evidence="8" id="KW-0408">Iron</keyword>
<keyword evidence="10" id="KW-1185">Reference proteome</keyword>
<keyword evidence="7" id="KW-0479">Metal-binding</keyword>
<feature type="binding site" evidence="8">
    <location>
        <position position="114"/>
    </location>
    <ligand>
        <name>Fe cation</name>
        <dbReference type="ChEBI" id="CHEBI:24875"/>
    </ligand>
</feature>
<evidence type="ECO:0000256" key="5">
    <source>
        <dbReference type="ARBA" id="ARBA00023125"/>
    </source>
</evidence>
<dbReference type="AlphaFoldDB" id="A0A4V2NWH3"/>
<proteinExistence type="inferred from homology"/>
<comment type="similarity">
    <text evidence="1">Belongs to the Fur family.</text>
</comment>
<dbReference type="GO" id="GO:0000976">
    <property type="term" value="F:transcription cis-regulatory region binding"/>
    <property type="evidence" value="ECO:0007669"/>
    <property type="project" value="TreeGrafter"/>
</dbReference>
<dbReference type="Gene3D" id="3.30.1490.190">
    <property type="match status" value="1"/>
</dbReference>
<keyword evidence="6" id="KW-0804">Transcription</keyword>
<accession>A0A4V2NWH3</accession>
<dbReference type="GO" id="GO:0045892">
    <property type="term" value="P:negative regulation of DNA-templated transcription"/>
    <property type="evidence" value="ECO:0007669"/>
    <property type="project" value="TreeGrafter"/>
</dbReference>